<evidence type="ECO:0000256" key="9">
    <source>
        <dbReference type="SAM" id="Phobius"/>
    </source>
</evidence>
<evidence type="ECO:0000313" key="11">
    <source>
        <dbReference type="Proteomes" id="UP000008311"/>
    </source>
</evidence>
<dbReference type="GO" id="GO:0034220">
    <property type="term" value="P:monoatomic ion transmembrane transport"/>
    <property type="evidence" value="ECO:0007669"/>
    <property type="project" value="UniProtKB-KW"/>
</dbReference>
<comment type="similarity">
    <text evidence="2">Belongs to the aromatic acid exporter (TC 2.A.85) family.</text>
</comment>
<keyword evidence="3" id="KW-0813">Transport</keyword>
<name>B9SP44_RICCO</name>
<evidence type="ECO:0000256" key="6">
    <source>
        <dbReference type="ARBA" id="ARBA00023065"/>
    </source>
</evidence>
<evidence type="ECO:0000256" key="1">
    <source>
        <dbReference type="ARBA" id="ARBA00004141"/>
    </source>
</evidence>
<sequence length="453" mass="50050">MALPITSNQENVGSSICGFHWLHAFLASLRAKVLEIAKYAKKIAKDDPRRIIHSLKAGLAVILVSLLYYIEPLYNSFGVNTTWAVLTAVVVFEFSVGATLGRGLSRMLATLVAGALGLGAHRLATLSGDMSEAIVINVIVFSIVAIVSFARFFPKMKARFDYGLMIFILTFSLIAVSGYREESIPKMALERLTTIVAGSCVTILVNICIFPVWIGQDLHNLVAANLEKLGNFLLGFGGEYFGVSEDEDAPNEDRSFLQGYKSVLTSQSGQENMVNLARWEPGHGRFRFRHPWKQYLKIGNLIHQCAIKIDALNNYLDPQIQTPMEIRRKIQEQCTEISLECGRALRESSLSLKTMARNESARLHVANSKTAAENLKSLIKIGLWEEADLLEITSVTAVATLLMGTVQSTERIVDAVHELASMAGFKTEITTSSFIQRVHDVNVQNHEITMGGE</sequence>
<evidence type="ECO:0000256" key="3">
    <source>
        <dbReference type="ARBA" id="ARBA00022448"/>
    </source>
</evidence>
<keyword evidence="5 9" id="KW-1133">Transmembrane helix</keyword>
<dbReference type="GO" id="GO:0015743">
    <property type="term" value="P:malate transport"/>
    <property type="evidence" value="ECO:0007669"/>
    <property type="project" value="InterPro"/>
</dbReference>
<dbReference type="STRING" id="3988.B9SP44"/>
<dbReference type="OrthoDB" id="832374at2759"/>
<feature type="transmembrane region" description="Helical" evidence="9">
    <location>
        <begin position="192"/>
        <end position="214"/>
    </location>
</feature>
<feature type="transmembrane region" description="Helical" evidence="9">
    <location>
        <begin position="82"/>
        <end position="100"/>
    </location>
</feature>
<dbReference type="Pfam" id="PF11744">
    <property type="entry name" value="ALMT"/>
    <property type="match status" value="1"/>
</dbReference>
<dbReference type="InterPro" id="IPR020966">
    <property type="entry name" value="ALMT"/>
</dbReference>
<reference evidence="11" key="1">
    <citation type="journal article" date="2010" name="Nat. Biotechnol.">
        <title>Draft genome sequence of the oilseed species Ricinus communis.</title>
        <authorList>
            <person name="Chan A.P."/>
            <person name="Crabtree J."/>
            <person name="Zhao Q."/>
            <person name="Lorenzi H."/>
            <person name="Orvis J."/>
            <person name="Puiu D."/>
            <person name="Melake-Berhan A."/>
            <person name="Jones K.M."/>
            <person name="Redman J."/>
            <person name="Chen G."/>
            <person name="Cahoon E.B."/>
            <person name="Gedil M."/>
            <person name="Stanke M."/>
            <person name="Haas B.J."/>
            <person name="Wortman J.R."/>
            <person name="Fraser-Liggett C.M."/>
            <person name="Ravel J."/>
            <person name="Rabinowicz P.D."/>
        </authorList>
    </citation>
    <scope>NUCLEOTIDE SEQUENCE [LARGE SCALE GENOMIC DNA]</scope>
    <source>
        <strain evidence="11">cv. Hale</strain>
    </source>
</reference>
<feature type="transmembrane region" description="Helical" evidence="9">
    <location>
        <begin position="51"/>
        <end position="70"/>
    </location>
</feature>
<keyword evidence="7 9" id="KW-0472">Membrane</keyword>
<dbReference type="InParanoid" id="B9SP44"/>
<feature type="transmembrane region" description="Helical" evidence="9">
    <location>
        <begin position="130"/>
        <end position="150"/>
    </location>
</feature>
<evidence type="ECO:0000256" key="2">
    <source>
        <dbReference type="ARBA" id="ARBA00007079"/>
    </source>
</evidence>
<dbReference type="EMBL" id="EQ974060">
    <property type="protein sequence ID" value="EEF34624.1"/>
    <property type="molecule type" value="Genomic_DNA"/>
</dbReference>
<dbReference type="PANTHER" id="PTHR31086">
    <property type="entry name" value="ALUMINUM-ACTIVATED MALATE TRANSPORTER 10"/>
    <property type="match status" value="1"/>
</dbReference>
<proteinExistence type="inferred from homology"/>
<evidence type="ECO:0000256" key="4">
    <source>
        <dbReference type="ARBA" id="ARBA00022692"/>
    </source>
</evidence>
<dbReference type="GO" id="GO:0009705">
    <property type="term" value="C:plant-type vacuole membrane"/>
    <property type="evidence" value="ECO:0000318"/>
    <property type="project" value="GO_Central"/>
</dbReference>
<evidence type="ECO:0000256" key="8">
    <source>
        <dbReference type="ARBA" id="ARBA00023303"/>
    </source>
</evidence>
<dbReference type="eggNOG" id="KOG4711">
    <property type="taxonomic scope" value="Eukaryota"/>
</dbReference>
<evidence type="ECO:0000256" key="5">
    <source>
        <dbReference type="ARBA" id="ARBA00022989"/>
    </source>
</evidence>
<gene>
    <name evidence="10" type="ORF">RCOM_0617500</name>
</gene>
<keyword evidence="6" id="KW-0406">Ion transport</keyword>
<evidence type="ECO:0000313" key="10">
    <source>
        <dbReference type="EMBL" id="EEF34624.1"/>
    </source>
</evidence>
<evidence type="ECO:0000256" key="7">
    <source>
        <dbReference type="ARBA" id="ARBA00023136"/>
    </source>
</evidence>
<organism evidence="10 11">
    <name type="scientific">Ricinus communis</name>
    <name type="common">Castor bean</name>
    <dbReference type="NCBI Taxonomy" id="3988"/>
    <lineage>
        <taxon>Eukaryota</taxon>
        <taxon>Viridiplantae</taxon>
        <taxon>Streptophyta</taxon>
        <taxon>Embryophyta</taxon>
        <taxon>Tracheophyta</taxon>
        <taxon>Spermatophyta</taxon>
        <taxon>Magnoliopsida</taxon>
        <taxon>eudicotyledons</taxon>
        <taxon>Gunneridae</taxon>
        <taxon>Pentapetalae</taxon>
        <taxon>rosids</taxon>
        <taxon>fabids</taxon>
        <taxon>Malpighiales</taxon>
        <taxon>Euphorbiaceae</taxon>
        <taxon>Acalyphoideae</taxon>
        <taxon>Acalypheae</taxon>
        <taxon>Ricinus</taxon>
    </lineage>
</organism>
<dbReference type="OMA" id="DNIMWAV"/>
<accession>B9SP44</accession>
<protein>
    <recommendedName>
        <fullName evidence="12">Aluminum-activated malate transporter</fullName>
    </recommendedName>
</protein>
<keyword evidence="8" id="KW-0407">Ion channel</keyword>
<keyword evidence="4 9" id="KW-0812">Transmembrane</keyword>
<feature type="transmembrane region" description="Helical" evidence="9">
    <location>
        <begin position="162"/>
        <end position="180"/>
    </location>
</feature>
<dbReference type="KEGG" id="rcu:8279607"/>
<evidence type="ECO:0008006" key="12">
    <source>
        <dbReference type="Google" id="ProtNLM"/>
    </source>
</evidence>
<keyword evidence="11" id="KW-1185">Reference proteome</keyword>
<dbReference type="Proteomes" id="UP000008311">
    <property type="component" value="Unassembled WGS sequence"/>
</dbReference>
<dbReference type="AlphaFoldDB" id="B9SP44"/>
<comment type="subcellular location">
    <subcellularLocation>
        <location evidence="1">Membrane</location>
        <topology evidence="1">Multi-pass membrane protein</topology>
    </subcellularLocation>
</comment>